<comment type="caution">
    <text evidence="2">The sequence shown here is derived from an EMBL/GenBank/DDBJ whole genome shotgun (WGS) entry which is preliminary data.</text>
</comment>
<reference evidence="2" key="1">
    <citation type="submission" date="2021-01" db="EMBL/GenBank/DDBJ databases">
        <title>Whole genome shotgun sequence of Actinoplanes tereljensis NBRC 105297.</title>
        <authorList>
            <person name="Komaki H."/>
            <person name="Tamura T."/>
        </authorList>
    </citation>
    <scope>NUCLEOTIDE SEQUENCE</scope>
    <source>
        <strain evidence="2">NBRC 105297</strain>
    </source>
</reference>
<dbReference type="AlphaFoldDB" id="A0A919NVC0"/>
<dbReference type="InterPro" id="IPR029058">
    <property type="entry name" value="AB_hydrolase_fold"/>
</dbReference>
<feature type="domain" description="Dienelactone hydrolase" evidence="1">
    <location>
        <begin position="18"/>
        <end position="241"/>
    </location>
</feature>
<dbReference type="PANTHER" id="PTHR47562:SF2">
    <property type="entry name" value="CARBOXYMETHYLENEBUTENOLIDASE-RELATED"/>
    <property type="match status" value="1"/>
</dbReference>
<dbReference type="RefSeq" id="WP_203813220.1">
    <property type="nucleotide sequence ID" value="NZ_BOMY01000051.1"/>
</dbReference>
<dbReference type="Pfam" id="PF01738">
    <property type="entry name" value="DLH"/>
    <property type="match status" value="1"/>
</dbReference>
<keyword evidence="3" id="KW-1185">Reference proteome</keyword>
<evidence type="ECO:0000259" key="1">
    <source>
        <dbReference type="Pfam" id="PF01738"/>
    </source>
</evidence>
<dbReference type="Gene3D" id="3.40.50.1820">
    <property type="entry name" value="alpha/beta hydrolase"/>
    <property type="match status" value="1"/>
</dbReference>
<evidence type="ECO:0000313" key="3">
    <source>
        <dbReference type="Proteomes" id="UP000623608"/>
    </source>
</evidence>
<sequence>MKLIEDIVSVPAPDCEIRTAVIRPVGDGAWPGLLLYTDIFQLTESSLRSARRLASEGFVVVVPEIYPRGPLAGVALEFDDAGKQAGLDGAASTTVAQFDSDRVAVLDYMQGRADITTLFATGFCIGGHLAFRAAFDERVTATVCFYPTGLQNGAVGADADAGSLARAAEINGRLMIVFGSQDPHVPADARLQVISALYAAGLDDVELHLYQGGEHAFMRDVGARHDPALSDLAYASAASFLRGR</sequence>
<dbReference type="SUPFAM" id="SSF53474">
    <property type="entry name" value="alpha/beta-Hydrolases"/>
    <property type="match status" value="1"/>
</dbReference>
<proteinExistence type="predicted"/>
<protein>
    <submittedName>
        <fullName evidence="2">Carboxymethylenebutenolidase</fullName>
    </submittedName>
</protein>
<accession>A0A919NVC0</accession>
<name>A0A919NVC0_9ACTN</name>
<dbReference type="Proteomes" id="UP000623608">
    <property type="component" value="Unassembled WGS sequence"/>
</dbReference>
<organism evidence="2 3">
    <name type="scientific">Paractinoplanes tereljensis</name>
    <dbReference type="NCBI Taxonomy" id="571912"/>
    <lineage>
        <taxon>Bacteria</taxon>
        <taxon>Bacillati</taxon>
        <taxon>Actinomycetota</taxon>
        <taxon>Actinomycetes</taxon>
        <taxon>Micromonosporales</taxon>
        <taxon>Micromonosporaceae</taxon>
        <taxon>Paractinoplanes</taxon>
    </lineage>
</organism>
<dbReference type="EMBL" id="BOMY01000051">
    <property type="protein sequence ID" value="GIF25403.1"/>
    <property type="molecule type" value="Genomic_DNA"/>
</dbReference>
<gene>
    <name evidence="2" type="ORF">Ate02nite_81330</name>
</gene>
<evidence type="ECO:0000313" key="2">
    <source>
        <dbReference type="EMBL" id="GIF25403.1"/>
    </source>
</evidence>
<dbReference type="GO" id="GO:0016787">
    <property type="term" value="F:hydrolase activity"/>
    <property type="evidence" value="ECO:0007669"/>
    <property type="project" value="InterPro"/>
</dbReference>
<dbReference type="InterPro" id="IPR002925">
    <property type="entry name" value="Dienelactn_hydro"/>
</dbReference>
<dbReference type="PANTHER" id="PTHR47562">
    <property type="match status" value="1"/>
</dbReference>